<proteinExistence type="predicted"/>
<dbReference type="AlphaFoldDB" id="A0A1B6D4B4"/>
<evidence type="ECO:0000313" key="2">
    <source>
        <dbReference type="EMBL" id="JAS20541.1"/>
    </source>
</evidence>
<dbReference type="EMBL" id="GEDC01016757">
    <property type="protein sequence ID" value="JAS20541.1"/>
    <property type="molecule type" value="Transcribed_RNA"/>
</dbReference>
<accession>A0A1B6D4B4</accession>
<gene>
    <name evidence="2" type="ORF">g.12219</name>
    <name evidence="3" type="ORF">g.12220</name>
</gene>
<name>A0A1B6D4B4_9HEMI</name>
<evidence type="ECO:0000256" key="1">
    <source>
        <dbReference type="SAM" id="MobiDB-lite"/>
    </source>
</evidence>
<dbReference type="InterPro" id="IPR029367">
    <property type="entry name" value="SMIM10"/>
</dbReference>
<sequence length="110" mass="12759">MKLFNENALVKDSAKSALMFLFNLAWESRIRLPFLIAVGFMVLDIRMQLEFNVNIAVQRIRLQNDVNNVIVVDNNDSDDDDSDDEDDDSWETEEEEDIDVDEIPYINNMG</sequence>
<organism evidence="2">
    <name type="scientific">Clastoptera arizonana</name>
    <name type="common">Arizona spittle bug</name>
    <dbReference type="NCBI Taxonomy" id="38151"/>
    <lineage>
        <taxon>Eukaryota</taxon>
        <taxon>Metazoa</taxon>
        <taxon>Ecdysozoa</taxon>
        <taxon>Arthropoda</taxon>
        <taxon>Hexapoda</taxon>
        <taxon>Insecta</taxon>
        <taxon>Pterygota</taxon>
        <taxon>Neoptera</taxon>
        <taxon>Paraneoptera</taxon>
        <taxon>Hemiptera</taxon>
        <taxon>Auchenorrhyncha</taxon>
        <taxon>Cercopoidea</taxon>
        <taxon>Clastopteridae</taxon>
        <taxon>Clastoptera</taxon>
    </lineage>
</organism>
<evidence type="ECO:0000313" key="3">
    <source>
        <dbReference type="EMBL" id="JAS32069.1"/>
    </source>
</evidence>
<dbReference type="Pfam" id="PF15118">
    <property type="entry name" value="DUF4560"/>
    <property type="match status" value="1"/>
</dbReference>
<feature type="compositionally biased region" description="Acidic residues" evidence="1">
    <location>
        <begin position="75"/>
        <end position="102"/>
    </location>
</feature>
<feature type="region of interest" description="Disordered" evidence="1">
    <location>
        <begin position="72"/>
        <end position="110"/>
    </location>
</feature>
<dbReference type="EMBL" id="GEDC01005229">
    <property type="protein sequence ID" value="JAS32069.1"/>
    <property type="molecule type" value="Transcribed_RNA"/>
</dbReference>
<reference evidence="2" key="1">
    <citation type="submission" date="2015-12" db="EMBL/GenBank/DDBJ databases">
        <title>De novo transcriptome assembly of four potential Pierce s Disease insect vectors from Arizona vineyards.</title>
        <authorList>
            <person name="Tassone E.E."/>
        </authorList>
    </citation>
    <scope>NUCLEOTIDE SEQUENCE</scope>
</reference>
<protein>
    <submittedName>
        <fullName evidence="2">Uncharacterized protein</fullName>
    </submittedName>
</protein>